<gene>
    <name evidence="1" type="ORF">EDEG_02941</name>
</gene>
<keyword evidence="2" id="KW-1185">Reference proteome</keyword>
<reference evidence="2" key="2">
    <citation type="submission" date="2015-07" db="EMBL/GenBank/DDBJ databases">
        <title>Contrasting host-pathogen interactions and genome evolution in two generalist and specialist microsporidian pathogens of mosquitoes.</title>
        <authorList>
            <consortium name="The Broad Institute Genomics Platform"/>
            <consortium name="The Broad Institute Genome Sequencing Center for Infectious Disease"/>
            <person name="Cuomo C.A."/>
            <person name="Sanscrainte N.D."/>
            <person name="Goldberg J.M."/>
            <person name="Heiman D."/>
            <person name="Young S."/>
            <person name="Zeng Q."/>
            <person name="Becnel J.J."/>
            <person name="Birren B.W."/>
        </authorList>
    </citation>
    <scope>NUCLEOTIDE SEQUENCE [LARGE SCALE GENOMIC DNA]</scope>
    <source>
        <strain evidence="2">USNM 41457</strain>
    </source>
</reference>
<dbReference type="HOGENOM" id="CLU_1704216_0_0_1"/>
<protein>
    <submittedName>
        <fullName evidence="1">Uncharacterized protein</fullName>
    </submittedName>
</protein>
<name>J8ZSM7_EDHAE</name>
<organism evidence="1 2">
    <name type="scientific">Edhazardia aedis (strain USNM 41457)</name>
    <name type="common">Microsporidian parasite</name>
    <dbReference type="NCBI Taxonomy" id="1003232"/>
    <lineage>
        <taxon>Eukaryota</taxon>
        <taxon>Fungi</taxon>
        <taxon>Fungi incertae sedis</taxon>
        <taxon>Microsporidia</taxon>
        <taxon>Edhazardia</taxon>
    </lineage>
</organism>
<accession>J8ZSM7</accession>
<dbReference type="Proteomes" id="UP000003163">
    <property type="component" value="Unassembled WGS sequence"/>
</dbReference>
<reference evidence="1 2" key="1">
    <citation type="submission" date="2011-08" db="EMBL/GenBank/DDBJ databases">
        <authorList>
            <person name="Liu Z.J."/>
            <person name="Shi F.L."/>
            <person name="Lu J.Q."/>
            <person name="Li M."/>
            <person name="Wang Z.L."/>
        </authorList>
    </citation>
    <scope>NUCLEOTIDE SEQUENCE [LARGE SCALE GENOMIC DNA]</scope>
    <source>
        <strain evidence="1 2">USNM 41457</strain>
    </source>
</reference>
<evidence type="ECO:0000313" key="1">
    <source>
        <dbReference type="EMBL" id="EJW02658.1"/>
    </source>
</evidence>
<dbReference type="VEuPathDB" id="MicrosporidiaDB:EDEG_02941"/>
<comment type="caution">
    <text evidence="1">The sequence shown here is derived from an EMBL/GenBank/DDBJ whole genome shotgun (WGS) entry which is preliminary data.</text>
</comment>
<evidence type="ECO:0000313" key="2">
    <source>
        <dbReference type="Proteomes" id="UP000003163"/>
    </source>
</evidence>
<sequence length="154" mass="18112">MIKLVFLLKIIASSDIQSVKNRLKLIENEIDSIENSLNTNFRIMEQFEKQASLINKIIQKSRNCSELSQLEAEKTRLQNDQNNLVTHGKSKEQALNEILVKIALKYTEFYAQEKHYNEVEFEVNKYRCIVDMYRVTLQSLKTTQADLQRALERK</sequence>
<proteinExistence type="predicted"/>
<dbReference type="EMBL" id="AFBI03000061">
    <property type="protein sequence ID" value="EJW02658.1"/>
    <property type="molecule type" value="Genomic_DNA"/>
</dbReference>
<dbReference type="InParanoid" id="J8ZSM7"/>
<dbReference type="AlphaFoldDB" id="J8ZSM7"/>